<proteinExistence type="predicted"/>
<organism evidence="3">
    <name type="scientific">bioreactor metagenome</name>
    <dbReference type="NCBI Taxonomy" id="1076179"/>
    <lineage>
        <taxon>unclassified sequences</taxon>
        <taxon>metagenomes</taxon>
        <taxon>ecological metagenomes</taxon>
    </lineage>
</organism>
<evidence type="ECO:0000259" key="2">
    <source>
        <dbReference type="PROSITE" id="PS50109"/>
    </source>
</evidence>
<dbReference type="Pfam" id="PF02518">
    <property type="entry name" value="HATPase_c"/>
    <property type="match status" value="1"/>
</dbReference>
<dbReference type="SMART" id="SM00387">
    <property type="entry name" value="HATPase_c"/>
    <property type="match status" value="1"/>
</dbReference>
<dbReference type="InterPro" id="IPR003594">
    <property type="entry name" value="HATPase_dom"/>
</dbReference>
<gene>
    <name evidence="3" type="primary">citS_10</name>
    <name evidence="3" type="ORF">SDC9_203760</name>
</gene>
<dbReference type="InterPro" id="IPR036890">
    <property type="entry name" value="HATPase_C_sf"/>
</dbReference>
<evidence type="ECO:0000256" key="1">
    <source>
        <dbReference type="ARBA" id="ARBA00022553"/>
    </source>
</evidence>
<name>A0A645J6H4_9ZZZZ</name>
<dbReference type="SUPFAM" id="SSF55874">
    <property type="entry name" value="ATPase domain of HSP90 chaperone/DNA topoisomerase II/histidine kinase"/>
    <property type="match status" value="1"/>
</dbReference>
<protein>
    <submittedName>
        <fullName evidence="3">Sensor protein CitS</fullName>
        <ecNumber evidence="3">2.7.13.3</ecNumber>
    </submittedName>
</protein>
<evidence type="ECO:0000313" key="3">
    <source>
        <dbReference type="EMBL" id="MPN56074.1"/>
    </source>
</evidence>
<dbReference type="PROSITE" id="PS50109">
    <property type="entry name" value="HIS_KIN"/>
    <property type="match status" value="1"/>
</dbReference>
<keyword evidence="3" id="KW-0808">Transferase</keyword>
<dbReference type="PANTHER" id="PTHR43547">
    <property type="entry name" value="TWO-COMPONENT HISTIDINE KINASE"/>
    <property type="match status" value="1"/>
</dbReference>
<keyword evidence="1" id="KW-0597">Phosphoprotein</keyword>
<sequence>MDYEVVEILTNLIDNGFEALEKYPGEKCLTVKTYFEENMNILEVSNSGVIKAEDINNIFKRGFTTKGKVGRGLGLYNVKKIVEGNGGRVQLSLEENKTVFKLFIE</sequence>
<accession>A0A645J6H4</accession>
<dbReference type="PANTHER" id="PTHR43547:SF10">
    <property type="entry name" value="SENSOR HISTIDINE KINASE DCUS"/>
    <property type="match status" value="1"/>
</dbReference>
<dbReference type="EC" id="2.7.13.3" evidence="3"/>
<dbReference type="AlphaFoldDB" id="A0A645J6H4"/>
<dbReference type="InterPro" id="IPR005467">
    <property type="entry name" value="His_kinase_dom"/>
</dbReference>
<feature type="domain" description="Histidine kinase" evidence="2">
    <location>
        <begin position="1"/>
        <end position="105"/>
    </location>
</feature>
<reference evidence="3" key="1">
    <citation type="submission" date="2019-08" db="EMBL/GenBank/DDBJ databases">
        <authorList>
            <person name="Kucharzyk K."/>
            <person name="Murdoch R.W."/>
            <person name="Higgins S."/>
            <person name="Loffler F."/>
        </authorList>
    </citation>
    <scope>NUCLEOTIDE SEQUENCE</scope>
</reference>
<dbReference type="Gene3D" id="3.30.565.10">
    <property type="entry name" value="Histidine kinase-like ATPase, C-terminal domain"/>
    <property type="match status" value="1"/>
</dbReference>
<comment type="caution">
    <text evidence="3">The sequence shown here is derived from an EMBL/GenBank/DDBJ whole genome shotgun (WGS) entry which is preliminary data.</text>
</comment>
<dbReference type="EMBL" id="VSSQ01126032">
    <property type="protein sequence ID" value="MPN56074.1"/>
    <property type="molecule type" value="Genomic_DNA"/>
</dbReference>
<dbReference type="GO" id="GO:0000155">
    <property type="term" value="F:phosphorelay sensor kinase activity"/>
    <property type="evidence" value="ECO:0007669"/>
    <property type="project" value="TreeGrafter"/>
</dbReference>